<accession>A0A558GIB6</accession>
<protein>
    <submittedName>
        <fullName evidence="2">Uncharacterized protein</fullName>
    </submittedName>
</protein>
<evidence type="ECO:0000313" key="3">
    <source>
        <dbReference type="Proteomes" id="UP000320531"/>
    </source>
</evidence>
<feature type="compositionally biased region" description="Polar residues" evidence="1">
    <location>
        <begin position="270"/>
        <end position="283"/>
    </location>
</feature>
<gene>
    <name evidence="2" type="ORF">FQK23_07115</name>
</gene>
<dbReference type="AlphaFoldDB" id="A0A558GIB6"/>
<reference evidence="2 3" key="1">
    <citation type="submission" date="2019-07" db="EMBL/GenBank/DDBJ databases">
        <title>Draft genome of C. aurimucosum strain 14-2523.</title>
        <authorList>
            <person name="Pacheco L.G.C."/>
            <person name="Aguiar E.R.G.R."/>
            <person name="Navas J."/>
            <person name="Santos C.S."/>
            <person name="Rocha D.J.P.G."/>
        </authorList>
    </citation>
    <scope>NUCLEOTIDE SEQUENCE [LARGE SCALE GENOMIC DNA]</scope>
    <source>
        <strain evidence="2 3">14-2523</strain>
    </source>
</reference>
<proteinExistence type="predicted"/>
<feature type="region of interest" description="Disordered" evidence="1">
    <location>
        <begin position="242"/>
        <end position="283"/>
    </location>
</feature>
<sequence length="283" mass="29359">MVLYPLAPSYFGVEHVAILEHVNFSTALSIPGLAQQPALVDVSLLPDPTTGGWRVRSDFGFLGALDDEESAEYPALNRLRTAAMNAATHATVEIVDGEVEVAVALGLDPWMIPANNQPTGTALLSGGQGALVRVTEGELTAHQLREMGTEQLFVTLALLDDTVLATHDNLVLGPCGELSDTPALATAFAAASQSGASLAARAYAAAGRIAVDLPLAPEDAAAPAQSAELFAPVVPPLPLDPNNPAIPPALDPDADWEFTTPADPLASPLPTGSRTFTSPKDTF</sequence>
<evidence type="ECO:0000313" key="2">
    <source>
        <dbReference type="EMBL" id="TVU56630.1"/>
    </source>
</evidence>
<evidence type="ECO:0000256" key="1">
    <source>
        <dbReference type="SAM" id="MobiDB-lite"/>
    </source>
</evidence>
<dbReference type="Proteomes" id="UP000320531">
    <property type="component" value="Unassembled WGS sequence"/>
</dbReference>
<name>A0A558GIB6_9CORY</name>
<organism evidence="2 3">
    <name type="scientific">Corynebacterium aurimucosum</name>
    <dbReference type="NCBI Taxonomy" id="169292"/>
    <lineage>
        <taxon>Bacteria</taxon>
        <taxon>Bacillati</taxon>
        <taxon>Actinomycetota</taxon>
        <taxon>Actinomycetes</taxon>
        <taxon>Mycobacteriales</taxon>
        <taxon>Corynebacteriaceae</taxon>
        <taxon>Corynebacterium</taxon>
    </lineage>
</organism>
<comment type="caution">
    <text evidence="2">The sequence shown here is derived from an EMBL/GenBank/DDBJ whole genome shotgun (WGS) entry which is preliminary data.</text>
</comment>
<dbReference type="EMBL" id="VMTY01000019">
    <property type="protein sequence ID" value="TVU56630.1"/>
    <property type="molecule type" value="Genomic_DNA"/>
</dbReference>